<keyword evidence="5" id="KW-0482">Metalloprotease</keyword>
<evidence type="ECO:0000256" key="3">
    <source>
        <dbReference type="ARBA" id="ARBA00022801"/>
    </source>
</evidence>
<dbReference type="AlphaFoldDB" id="A0A291P949"/>
<dbReference type="InterPro" id="IPR020891">
    <property type="entry name" value="UPF0758_CS"/>
</dbReference>
<evidence type="ECO:0000259" key="6">
    <source>
        <dbReference type="PROSITE" id="PS50249"/>
    </source>
</evidence>
<proteinExistence type="predicted"/>
<gene>
    <name evidence="7" type="primary">radC1</name>
    <name evidence="7" type="ORF">BEI_2418</name>
</gene>
<dbReference type="GO" id="GO:0006508">
    <property type="term" value="P:proteolysis"/>
    <property type="evidence" value="ECO:0007669"/>
    <property type="project" value="UniProtKB-KW"/>
</dbReference>
<dbReference type="NCBIfam" id="TIGR00608">
    <property type="entry name" value="radc"/>
    <property type="match status" value="1"/>
</dbReference>
<dbReference type="PANTHER" id="PTHR30471:SF6">
    <property type="entry name" value="UPF0758 PROTEIN VC_0510"/>
    <property type="match status" value="1"/>
</dbReference>
<dbReference type="InterPro" id="IPR037518">
    <property type="entry name" value="MPN"/>
</dbReference>
<organism evidence="7 8">
    <name type="scientific">Halomonas beimenensis</name>
    <dbReference type="NCBI Taxonomy" id="475662"/>
    <lineage>
        <taxon>Bacteria</taxon>
        <taxon>Pseudomonadati</taxon>
        <taxon>Pseudomonadota</taxon>
        <taxon>Gammaproteobacteria</taxon>
        <taxon>Oceanospirillales</taxon>
        <taxon>Halomonadaceae</taxon>
        <taxon>Halomonas</taxon>
    </lineage>
</organism>
<evidence type="ECO:0000256" key="5">
    <source>
        <dbReference type="ARBA" id="ARBA00023049"/>
    </source>
</evidence>
<keyword evidence="4" id="KW-0862">Zinc</keyword>
<protein>
    <submittedName>
        <fullName evidence="7">DNA repair protein RadC</fullName>
    </submittedName>
</protein>
<dbReference type="InterPro" id="IPR025657">
    <property type="entry name" value="RadC_JAB"/>
</dbReference>
<dbReference type="PANTHER" id="PTHR30471">
    <property type="entry name" value="DNA REPAIR PROTEIN RADC"/>
    <property type="match status" value="1"/>
</dbReference>
<feature type="domain" description="MPN" evidence="6">
    <location>
        <begin position="43"/>
        <end position="165"/>
    </location>
</feature>
<dbReference type="PROSITE" id="PS50249">
    <property type="entry name" value="MPN"/>
    <property type="match status" value="1"/>
</dbReference>
<evidence type="ECO:0000256" key="4">
    <source>
        <dbReference type="ARBA" id="ARBA00022833"/>
    </source>
</evidence>
<keyword evidence="8" id="KW-1185">Reference proteome</keyword>
<evidence type="ECO:0000313" key="8">
    <source>
        <dbReference type="Proteomes" id="UP000219993"/>
    </source>
</evidence>
<evidence type="ECO:0000313" key="7">
    <source>
        <dbReference type="EMBL" id="ATJ83405.1"/>
    </source>
</evidence>
<dbReference type="EMBL" id="CP021435">
    <property type="protein sequence ID" value="ATJ83405.1"/>
    <property type="molecule type" value="Genomic_DNA"/>
</dbReference>
<dbReference type="InterPro" id="IPR001405">
    <property type="entry name" value="UPF0758"/>
</dbReference>
<evidence type="ECO:0000256" key="1">
    <source>
        <dbReference type="ARBA" id="ARBA00022670"/>
    </source>
</evidence>
<sequence>MNHRKLSAGETTGTYRITDTVTESELLSIAKAFARRRLAKGRKITQPALAFEYLQVLLQDYEHEVFSPLFLDSQHRVIRFEELFRGTIDSASVYPREVVKRALACNAAAVILVHNHPSGDPEPSDADRRITQRLKEALGLVEIRVIDHIVVGSQGCDSFAEQGYL</sequence>
<keyword evidence="2" id="KW-0479">Metal-binding</keyword>
<dbReference type="Proteomes" id="UP000219993">
    <property type="component" value="Chromosome"/>
</dbReference>
<dbReference type="SUPFAM" id="SSF102712">
    <property type="entry name" value="JAB1/MPN domain"/>
    <property type="match status" value="1"/>
</dbReference>
<dbReference type="Gene3D" id="3.40.140.10">
    <property type="entry name" value="Cytidine Deaminase, domain 2"/>
    <property type="match status" value="1"/>
</dbReference>
<accession>A0A291P949</accession>
<dbReference type="CDD" id="cd08071">
    <property type="entry name" value="MPN_DUF2466"/>
    <property type="match status" value="1"/>
</dbReference>
<dbReference type="RefSeq" id="WP_097789726.1">
    <property type="nucleotide sequence ID" value="NZ_BAAADT010000031.1"/>
</dbReference>
<dbReference type="GO" id="GO:0008237">
    <property type="term" value="F:metallopeptidase activity"/>
    <property type="evidence" value="ECO:0007669"/>
    <property type="project" value="UniProtKB-KW"/>
</dbReference>
<reference evidence="7 8" key="1">
    <citation type="journal article" date="2017" name="Sci. Rep.">
        <title>Revealing the Saline Adaptation Strategies of the Halophilic Bacterium Halomonas beimenensis through High-throughput Omics and Transposon Mutagenesis Approaches.</title>
        <authorList>
            <person name="Chen Y.H."/>
            <person name="Lin S.S."/>
            <person name="Shyu Y.T."/>
        </authorList>
    </citation>
    <scope>NUCLEOTIDE SEQUENCE [LARGE SCALE GENOMIC DNA]</scope>
    <source>
        <strain evidence="7 8">NTU-111</strain>
    </source>
</reference>
<name>A0A291P949_9GAMM</name>
<keyword evidence="3" id="KW-0378">Hydrolase</keyword>
<dbReference type="KEGG" id="hbe:BEI_2418"/>
<evidence type="ECO:0000256" key="2">
    <source>
        <dbReference type="ARBA" id="ARBA00022723"/>
    </source>
</evidence>
<keyword evidence="1" id="KW-0645">Protease</keyword>
<dbReference type="GO" id="GO:0046872">
    <property type="term" value="F:metal ion binding"/>
    <property type="evidence" value="ECO:0007669"/>
    <property type="project" value="UniProtKB-KW"/>
</dbReference>
<dbReference type="PROSITE" id="PS01302">
    <property type="entry name" value="UPF0758"/>
    <property type="match status" value="1"/>
</dbReference>
<dbReference type="Pfam" id="PF04002">
    <property type="entry name" value="RadC"/>
    <property type="match status" value="1"/>
</dbReference>
<dbReference type="OrthoDB" id="9804482at2"/>